<evidence type="ECO:0000256" key="2">
    <source>
        <dbReference type="ARBA" id="ARBA00008954"/>
    </source>
</evidence>
<dbReference type="CDD" id="cd00610">
    <property type="entry name" value="OAT_like"/>
    <property type="match status" value="1"/>
</dbReference>
<dbReference type="GO" id="GO:0008483">
    <property type="term" value="F:transaminase activity"/>
    <property type="evidence" value="ECO:0007669"/>
    <property type="project" value="UniProtKB-KW"/>
</dbReference>
<dbReference type="AlphaFoldDB" id="X1UE50"/>
<proteinExistence type="inferred from homology"/>
<dbReference type="PANTHER" id="PTHR11986">
    <property type="entry name" value="AMINOTRANSFERASE CLASS III"/>
    <property type="match status" value="1"/>
</dbReference>
<comment type="caution">
    <text evidence="6">The sequence shown here is derived from an EMBL/GenBank/DDBJ whole genome shotgun (WGS) entry which is preliminary data.</text>
</comment>
<dbReference type="PROSITE" id="PS00600">
    <property type="entry name" value="AA_TRANSFER_CLASS_3"/>
    <property type="match status" value="1"/>
</dbReference>
<dbReference type="SUPFAM" id="SSF53383">
    <property type="entry name" value="PLP-dependent transferases"/>
    <property type="match status" value="1"/>
</dbReference>
<dbReference type="InterPro" id="IPR005814">
    <property type="entry name" value="Aminotrans_3"/>
</dbReference>
<keyword evidence="5" id="KW-0663">Pyridoxal phosphate</keyword>
<dbReference type="Pfam" id="PF00202">
    <property type="entry name" value="Aminotran_3"/>
    <property type="match status" value="1"/>
</dbReference>
<dbReference type="InterPro" id="IPR050103">
    <property type="entry name" value="Class-III_PLP-dep_AT"/>
</dbReference>
<protein>
    <recommendedName>
        <fullName evidence="7">Aminotransferase class III-fold pyridoxal phosphate-dependent enzyme</fullName>
    </recommendedName>
</protein>
<dbReference type="InterPro" id="IPR015421">
    <property type="entry name" value="PyrdxlP-dep_Trfase_major"/>
</dbReference>
<feature type="non-terminal residue" evidence="6">
    <location>
        <position position="259"/>
    </location>
</feature>
<keyword evidence="3" id="KW-0032">Aminotransferase</keyword>
<dbReference type="EMBL" id="BARW01026195">
    <property type="protein sequence ID" value="GAJ15798.1"/>
    <property type="molecule type" value="Genomic_DNA"/>
</dbReference>
<dbReference type="InterPro" id="IPR049704">
    <property type="entry name" value="Aminotrans_3_PPA_site"/>
</dbReference>
<feature type="non-terminal residue" evidence="6">
    <location>
        <position position="1"/>
    </location>
</feature>
<dbReference type="GO" id="GO:0042802">
    <property type="term" value="F:identical protein binding"/>
    <property type="evidence" value="ECO:0007669"/>
    <property type="project" value="TreeGrafter"/>
</dbReference>
<dbReference type="FunFam" id="3.40.640.10:FF:000013">
    <property type="entry name" value="4-aminobutyrate aminotransferase"/>
    <property type="match status" value="1"/>
</dbReference>
<accession>X1UE50</accession>
<comment type="similarity">
    <text evidence="2">Belongs to the class-III pyridoxal-phosphate-dependent aminotransferase family.</text>
</comment>
<dbReference type="PANTHER" id="PTHR11986:SF79">
    <property type="entry name" value="ACETYLORNITHINE AMINOTRANSFERASE, MITOCHONDRIAL"/>
    <property type="match status" value="1"/>
</dbReference>
<evidence type="ECO:0000256" key="4">
    <source>
        <dbReference type="ARBA" id="ARBA00022679"/>
    </source>
</evidence>
<dbReference type="GO" id="GO:0030170">
    <property type="term" value="F:pyridoxal phosphate binding"/>
    <property type="evidence" value="ECO:0007669"/>
    <property type="project" value="InterPro"/>
</dbReference>
<dbReference type="InterPro" id="IPR015424">
    <property type="entry name" value="PyrdxlP-dep_Trfase"/>
</dbReference>
<sequence length="259" mass="28664">DRVVEAVKEQVEKFNHVFAPWHMYEPYVELAEKLVEITPGDFEKRVLFFNSGAEAIENAVKAARRYTGRYNIMAFERGFHGRTLFTMGLTSQVRMYKYGFGLTDIGIIRAPYPYEYRCPYKLENSSCATEYLKRIEEIDRLYASFDSIAAVVIEPIQGEGGYVVAPPEFMKGLRKICDDNGIVFIDDEVQSGLGRTGKMWAIEHSEVVPDVIASAKTLSGGLVLSATIGKKEIMDATDPGGLGGTFGGNPASCVASLQT</sequence>
<keyword evidence="4" id="KW-0808">Transferase</keyword>
<organism evidence="6">
    <name type="scientific">marine sediment metagenome</name>
    <dbReference type="NCBI Taxonomy" id="412755"/>
    <lineage>
        <taxon>unclassified sequences</taxon>
        <taxon>metagenomes</taxon>
        <taxon>ecological metagenomes</taxon>
    </lineage>
</organism>
<evidence type="ECO:0008006" key="7">
    <source>
        <dbReference type="Google" id="ProtNLM"/>
    </source>
</evidence>
<evidence type="ECO:0000256" key="1">
    <source>
        <dbReference type="ARBA" id="ARBA00001933"/>
    </source>
</evidence>
<reference evidence="6" key="1">
    <citation type="journal article" date="2014" name="Front. Microbiol.">
        <title>High frequency of phylogenetically diverse reductive dehalogenase-homologous genes in deep subseafloor sedimentary metagenomes.</title>
        <authorList>
            <person name="Kawai M."/>
            <person name="Futagami T."/>
            <person name="Toyoda A."/>
            <person name="Takaki Y."/>
            <person name="Nishi S."/>
            <person name="Hori S."/>
            <person name="Arai W."/>
            <person name="Tsubouchi T."/>
            <person name="Morono Y."/>
            <person name="Uchiyama I."/>
            <person name="Ito T."/>
            <person name="Fujiyama A."/>
            <person name="Inagaki F."/>
            <person name="Takami H."/>
        </authorList>
    </citation>
    <scope>NUCLEOTIDE SEQUENCE</scope>
    <source>
        <strain evidence="6">Expedition CK06-06</strain>
    </source>
</reference>
<evidence type="ECO:0000256" key="3">
    <source>
        <dbReference type="ARBA" id="ARBA00022576"/>
    </source>
</evidence>
<evidence type="ECO:0000313" key="6">
    <source>
        <dbReference type="EMBL" id="GAJ15798.1"/>
    </source>
</evidence>
<evidence type="ECO:0000256" key="5">
    <source>
        <dbReference type="ARBA" id="ARBA00022898"/>
    </source>
</evidence>
<dbReference type="Gene3D" id="3.40.640.10">
    <property type="entry name" value="Type I PLP-dependent aspartate aminotransferase-like (Major domain)"/>
    <property type="match status" value="1"/>
</dbReference>
<comment type="cofactor">
    <cofactor evidence="1">
        <name>pyridoxal 5'-phosphate</name>
        <dbReference type="ChEBI" id="CHEBI:597326"/>
    </cofactor>
</comment>
<name>X1UE50_9ZZZZ</name>
<gene>
    <name evidence="6" type="ORF">S12H4_42766</name>
</gene>